<organism evidence="1 2">
    <name type="scientific">Cylicostephanus goldi</name>
    <name type="common">Nematode worm</name>
    <dbReference type="NCBI Taxonomy" id="71465"/>
    <lineage>
        <taxon>Eukaryota</taxon>
        <taxon>Metazoa</taxon>
        <taxon>Ecdysozoa</taxon>
        <taxon>Nematoda</taxon>
        <taxon>Chromadorea</taxon>
        <taxon>Rhabditida</taxon>
        <taxon>Rhabditina</taxon>
        <taxon>Rhabditomorpha</taxon>
        <taxon>Strongyloidea</taxon>
        <taxon>Strongylidae</taxon>
        <taxon>Cylicostephanus</taxon>
    </lineage>
</organism>
<dbReference type="Proteomes" id="UP000271889">
    <property type="component" value="Unassembled WGS sequence"/>
</dbReference>
<dbReference type="AlphaFoldDB" id="A0A3P7PX26"/>
<proteinExistence type="predicted"/>
<accession>A0A3P7PX26</accession>
<protein>
    <submittedName>
        <fullName evidence="1">Uncharacterized protein</fullName>
    </submittedName>
</protein>
<evidence type="ECO:0000313" key="2">
    <source>
        <dbReference type="Proteomes" id="UP000271889"/>
    </source>
</evidence>
<dbReference type="EMBL" id="UYRV01107427">
    <property type="protein sequence ID" value="VDN23389.1"/>
    <property type="molecule type" value="Genomic_DNA"/>
</dbReference>
<sequence>MLFEPRIHDDALIELRILVNHSNCYRCSFTPLLFGGIGISVTDAHPLRFFHSSLPDFEEVLDEGGPPSATLRPTEPLMPLERIDNRVEDENEG</sequence>
<gene>
    <name evidence="1" type="ORF">CGOC_LOCUS9564</name>
</gene>
<keyword evidence="2" id="KW-1185">Reference proteome</keyword>
<name>A0A3P7PX26_CYLGO</name>
<reference evidence="1 2" key="1">
    <citation type="submission" date="2018-11" db="EMBL/GenBank/DDBJ databases">
        <authorList>
            <consortium name="Pathogen Informatics"/>
        </authorList>
    </citation>
    <scope>NUCLEOTIDE SEQUENCE [LARGE SCALE GENOMIC DNA]</scope>
</reference>
<evidence type="ECO:0000313" key="1">
    <source>
        <dbReference type="EMBL" id="VDN23389.1"/>
    </source>
</evidence>